<accession>A0A7J4IWF8</accession>
<dbReference type="Gene3D" id="3.90.550.10">
    <property type="entry name" value="Spore Coat Polysaccharide Biosynthesis Protein SpsA, Chain A"/>
    <property type="match status" value="1"/>
</dbReference>
<keyword evidence="2" id="KW-0808">Transferase</keyword>
<proteinExistence type="predicted"/>
<evidence type="ECO:0000313" key="4">
    <source>
        <dbReference type="Proteomes" id="UP000577419"/>
    </source>
</evidence>
<reference evidence="4" key="1">
    <citation type="journal article" date="2020" name="bioRxiv">
        <title>A rank-normalized archaeal taxonomy based on genome phylogeny resolves widespread incomplete and uneven classifications.</title>
        <authorList>
            <person name="Rinke C."/>
            <person name="Chuvochina M."/>
            <person name="Mussig A.J."/>
            <person name="Chaumeil P.-A."/>
            <person name="Waite D.W."/>
            <person name="Whitman W.B."/>
            <person name="Parks D.H."/>
            <person name="Hugenholtz P."/>
        </authorList>
    </citation>
    <scope>NUCLEOTIDE SEQUENCE [LARGE SCALE GENOMIC DNA]</scope>
</reference>
<evidence type="ECO:0000259" key="1">
    <source>
        <dbReference type="Pfam" id="PF00535"/>
    </source>
</evidence>
<sequence length="234" mass="26581">MKKDFVSFVVPVFNEEENIEKIANRLVQVGRKKFYEFEVILVNDNSTDNTYAIMQKLKKKFKEVEVLSRADSSKGMGYALVDGTRKAKGSIVVWTMADLSDDVLTYPKLVEKINKGFDLVVASRWIDGGSRGTLGKGKAFLSKNCSAFYRLVFGLPVHDLTNAFRAFRKEIFDAVQLESGDFAISPEFAIKAHKKGFQVGEVPTTYTDRYAGKSKFSFAKMGLRYFSLLKYRFY</sequence>
<reference evidence="3" key="2">
    <citation type="submission" date="2021-03" db="EMBL/GenBank/DDBJ databases">
        <authorList>
            <person name="Jaffe A."/>
        </authorList>
    </citation>
    <scope>NUCLEOTIDE SEQUENCE</scope>
    <source>
        <strain evidence="3">RIFCSPHIGHO2_01_FULL_GW2011_AR10_43_9</strain>
    </source>
</reference>
<dbReference type="GO" id="GO:0016757">
    <property type="term" value="F:glycosyltransferase activity"/>
    <property type="evidence" value="ECO:0007669"/>
    <property type="project" value="UniProtKB-KW"/>
</dbReference>
<dbReference type="PANTHER" id="PTHR48090">
    <property type="entry name" value="UNDECAPRENYL-PHOSPHATE 4-DEOXY-4-FORMAMIDO-L-ARABINOSE TRANSFERASE-RELATED"/>
    <property type="match status" value="1"/>
</dbReference>
<protein>
    <submittedName>
        <fullName evidence="2">Glycosyltransferase</fullName>
        <ecNumber evidence="3">2.4.-.-</ecNumber>
    </submittedName>
</protein>
<dbReference type="InterPro" id="IPR050256">
    <property type="entry name" value="Glycosyltransferase_2"/>
</dbReference>
<dbReference type="InterPro" id="IPR001173">
    <property type="entry name" value="Glyco_trans_2-like"/>
</dbReference>
<dbReference type="SUPFAM" id="SSF53448">
    <property type="entry name" value="Nucleotide-diphospho-sugar transferases"/>
    <property type="match status" value="1"/>
</dbReference>
<dbReference type="Proteomes" id="UP000577419">
    <property type="component" value="Unassembled WGS sequence"/>
</dbReference>
<organism evidence="2 4">
    <name type="scientific">Candidatus Iainarchaeum sp</name>
    <dbReference type="NCBI Taxonomy" id="3101447"/>
    <lineage>
        <taxon>Archaea</taxon>
        <taxon>Candidatus Iainarchaeota</taxon>
        <taxon>Candidatus Iainarchaeia</taxon>
        <taxon>Candidatus Iainarchaeales</taxon>
        <taxon>Candidatus Iainarchaeaceae</taxon>
        <taxon>Candidatus Iainarchaeum</taxon>
    </lineage>
</organism>
<dbReference type="AlphaFoldDB" id="A0A7J4IWF8"/>
<evidence type="ECO:0000313" key="3">
    <source>
        <dbReference type="EMBL" id="MBS3059158.1"/>
    </source>
</evidence>
<evidence type="ECO:0000313" key="2">
    <source>
        <dbReference type="EMBL" id="HIH08609.1"/>
    </source>
</evidence>
<comment type="caution">
    <text evidence="2">The sequence shown here is derived from an EMBL/GenBank/DDBJ whole genome shotgun (WGS) entry which is preliminary data.</text>
</comment>
<dbReference type="EMBL" id="JAGVWF010000026">
    <property type="protein sequence ID" value="MBS3059158.1"/>
    <property type="molecule type" value="Genomic_DNA"/>
</dbReference>
<feature type="domain" description="Glycosyltransferase 2-like" evidence="1">
    <location>
        <begin position="7"/>
        <end position="174"/>
    </location>
</feature>
<reference evidence="3" key="3">
    <citation type="submission" date="2021-05" db="EMBL/GenBank/DDBJ databases">
        <title>Protein family content uncovers lineage relationships and bacterial pathway maintenance mechanisms in DPANN archaea.</title>
        <authorList>
            <person name="Castelle C.J."/>
            <person name="Meheust R."/>
            <person name="Jaffe A.L."/>
            <person name="Seitz K."/>
            <person name="Gong X."/>
            <person name="Baker B.J."/>
            <person name="Banfield J.F."/>
        </authorList>
    </citation>
    <scope>NUCLEOTIDE SEQUENCE</scope>
    <source>
        <strain evidence="3">RIFCSPHIGHO2_01_FULL_GW2011_AR10_43_9</strain>
    </source>
</reference>
<dbReference type="EC" id="2.4.-.-" evidence="3"/>
<gene>
    <name evidence="2" type="ORF">HA237_04535</name>
    <name evidence="3" type="ORF">J4224_01895</name>
</gene>
<dbReference type="EMBL" id="DUFG01000021">
    <property type="protein sequence ID" value="HIH08609.1"/>
    <property type="molecule type" value="Genomic_DNA"/>
</dbReference>
<name>A0A7J4IWF8_9ARCH</name>
<dbReference type="InterPro" id="IPR029044">
    <property type="entry name" value="Nucleotide-diphossugar_trans"/>
</dbReference>
<keyword evidence="3" id="KW-0328">Glycosyltransferase</keyword>
<dbReference type="Proteomes" id="UP000683213">
    <property type="component" value="Unassembled WGS sequence"/>
</dbReference>
<dbReference type="Pfam" id="PF00535">
    <property type="entry name" value="Glycos_transf_2"/>
    <property type="match status" value="1"/>
</dbReference>